<evidence type="ECO:0000259" key="8">
    <source>
        <dbReference type="PROSITE" id="PS50109"/>
    </source>
</evidence>
<sequence>MRTAESGLRANPGGSGIPGGAVRSAAAEGAGTSATGDIGSAAGALDRGENPGGGGILGGDVDSGILGGNRDSAVGGAGAVVEVELVREGATLHIAVADSGAGVAPELVDSVFAEGVSTKSGGGAGGRGLGLALSRQVARARGGEVRLADPGGAAVDSPDPAVGDTGTVLRGAEFIARMPGVLSEEEPAWAEEI</sequence>
<dbReference type="Proteomes" id="UP000466794">
    <property type="component" value="Unassembled WGS sequence"/>
</dbReference>
<dbReference type="SUPFAM" id="SSF55874">
    <property type="entry name" value="ATPase domain of HSP90 chaperone/DNA topoisomerase II/histidine kinase"/>
    <property type="match status" value="1"/>
</dbReference>
<dbReference type="GO" id="GO:0000160">
    <property type="term" value="P:phosphorelay signal transduction system"/>
    <property type="evidence" value="ECO:0007669"/>
    <property type="project" value="UniProtKB-KW"/>
</dbReference>
<evidence type="ECO:0000313" key="9">
    <source>
        <dbReference type="EMBL" id="MVU82105.1"/>
    </source>
</evidence>
<feature type="region of interest" description="Disordered" evidence="7">
    <location>
        <begin position="1"/>
        <end position="33"/>
    </location>
</feature>
<keyword evidence="4" id="KW-0808">Transferase</keyword>
<keyword evidence="3" id="KW-0597">Phosphoprotein</keyword>
<feature type="compositionally biased region" description="Low complexity" evidence="7">
    <location>
        <begin position="24"/>
        <end position="33"/>
    </location>
</feature>
<protein>
    <recommendedName>
        <fullName evidence="2">histidine kinase</fullName>
        <ecNumber evidence="2">2.7.13.3</ecNumber>
    </recommendedName>
</protein>
<evidence type="ECO:0000256" key="6">
    <source>
        <dbReference type="ARBA" id="ARBA00023012"/>
    </source>
</evidence>
<reference evidence="9 10" key="1">
    <citation type="submission" date="2019-12" db="EMBL/GenBank/DDBJ databases">
        <title>Nocardia sp. nov. ET3-3 isolated from soil.</title>
        <authorList>
            <person name="Kanchanasin P."/>
            <person name="Tanasupawat S."/>
            <person name="Yuki M."/>
            <person name="Kudo T."/>
        </authorList>
    </citation>
    <scope>NUCLEOTIDE SEQUENCE [LARGE SCALE GENOMIC DNA]</scope>
    <source>
        <strain evidence="9 10">ET3-3</strain>
    </source>
</reference>
<evidence type="ECO:0000256" key="7">
    <source>
        <dbReference type="SAM" id="MobiDB-lite"/>
    </source>
</evidence>
<evidence type="ECO:0000256" key="3">
    <source>
        <dbReference type="ARBA" id="ARBA00022553"/>
    </source>
</evidence>
<comment type="caution">
    <text evidence="9">The sequence shown here is derived from an EMBL/GenBank/DDBJ whole genome shotgun (WGS) entry which is preliminary data.</text>
</comment>
<evidence type="ECO:0000256" key="1">
    <source>
        <dbReference type="ARBA" id="ARBA00000085"/>
    </source>
</evidence>
<evidence type="ECO:0000256" key="4">
    <source>
        <dbReference type="ARBA" id="ARBA00022679"/>
    </source>
</evidence>
<feature type="domain" description="Histidine kinase" evidence="8">
    <location>
        <begin position="81"/>
        <end position="182"/>
    </location>
</feature>
<dbReference type="AlphaFoldDB" id="A0A7K1V642"/>
<evidence type="ECO:0000256" key="5">
    <source>
        <dbReference type="ARBA" id="ARBA00022777"/>
    </source>
</evidence>
<dbReference type="PANTHER" id="PTHR44936:SF9">
    <property type="entry name" value="SENSOR PROTEIN CREC"/>
    <property type="match status" value="1"/>
</dbReference>
<dbReference type="InterPro" id="IPR005467">
    <property type="entry name" value="His_kinase_dom"/>
</dbReference>
<evidence type="ECO:0000313" key="10">
    <source>
        <dbReference type="Proteomes" id="UP000466794"/>
    </source>
</evidence>
<dbReference type="InterPro" id="IPR004358">
    <property type="entry name" value="Sig_transdc_His_kin-like_C"/>
</dbReference>
<dbReference type="Gene3D" id="3.30.565.10">
    <property type="entry name" value="Histidine kinase-like ATPase, C-terminal domain"/>
    <property type="match status" value="1"/>
</dbReference>
<dbReference type="EC" id="2.7.13.3" evidence="2"/>
<dbReference type="InterPro" id="IPR003594">
    <property type="entry name" value="HATPase_dom"/>
</dbReference>
<proteinExistence type="predicted"/>
<dbReference type="EMBL" id="WRPP01000008">
    <property type="protein sequence ID" value="MVU82105.1"/>
    <property type="molecule type" value="Genomic_DNA"/>
</dbReference>
<accession>A0A7K1V642</accession>
<dbReference type="GO" id="GO:0004673">
    <property type="term" value="F:protein histidine kinase activity"/>
    <property type="evidence" value="ECO:0007669"/>
    <property type="project" value="UniProtKB-EC"/>
</dbReference>
<dbReference type="PRINTS" id="PR00344">
    <property type="entry name" value="BCTRLSENSOR"/>
</dbReference>
<gene>
    <name evidence="9" type="ORF">GPX89_33310</name>
</gene>
<dbReference type="Pfam" id="PF02518">
    <property type="entry name" value="HATPase_c"/>
    <property type="match status" value="1"/>
</dbReference>
<keyword evidence="10" id="KW-1185">Reference proteome</keyword>
<dbReference type="SMART" id="SM00387">
    <property type="entry name" value="HATPase_c"/>
    <property type="match status" value="1"/>
</dbReference>
<keyword evidence="5" id="KW-0418">Kinase</keyword>
<name>A0A7K1V642_9NOCA</name>
<keyword evidence="6" id="KW-0902">Two-component regulatory system</keyword>
<dbReference type="PROSITE" id="PS50109">
    <property type="entry name" value="HIS_KIN"/>
    <property type="match status" value="1"/>
</dbReference>
<organism evidence="9 10">
    <name type="scientific">Nocardia terrae</name>
    <dbReference type="NCBI Taxonomy" id="2675851"/>
    <lineage>
        <taxon>Bacteria</taxon>
        <taxon>Bacillati</taxon>
        <taxon>Actinomycetota</taxon>
        <taxon>Actinomycetes</taxon>
        <taxon>Mycobacteriales</taxon>
        <taxon>Nocardiaceae</taxon>
        <taxon>Nocardia</taxon>
    </lineage>
</organism>
<dbReference type="InterPro" id="IPR050980">
    <property type="entry name" value="2C_sensor_his_kinase"/>
</dbReference>
<dbReference type="InterPro" id="IPR036890">
    <property type="entry name" value="HATPase_C_sf"/>
</dbReference>
<comment type="catalytic activity">
    <reaction evidence="1">
        <text>ATP + protein L-histidine = ADP + protein N-phospho-L-histidine.</text>
        <dbReference type="EC" id="2.7.13.3"/>
    </reaction>
</comment>
<evidence type="ECO:0000256" key="2">
    <source>
        <dbReference type="ARBA" id="ARBA00012438"/>
    </source>
</evidence>
<dbReference type="PANTHER" id="PTHR44936">
    <property type="entry name" value="SENSOR PROTEIN CREC"/>
    <property type="match status" value="1"/>
</dbReference>